<organism evidence="1">
    <name type="scientific">marine metagenome</name>
    <dbReference type="NCBI Taxonomy" id="408172"/>
    <lineage>
        <taxon>unclassified sequences</taxon>
        <taxon>metagenomes</taxon>
        <taxon>ecological metagenomes</taxon>
    </lineage>
</organism>
<proteinExistence type="predicted"/>
<protein>
    <submittedName>
        <fullName evidence="1">Uncharacterized protein</fullName>
    </submittedName>
</protein>
<dbReference type="SUPFAM" id="SSF50022">
    <property type="entry name" value="ISP domain"/>
    <property type="match status" value="1"/>
</dbReference>
<dbReference type="InterPro" id="IPR036922">
    <property type="entry name" value="Rieske_2Fe-2S_sf"/>
</dbReference>
<name>A0A383BMB5_9ZZZZ</name>
<dbReference type="GO" id="GO:0051537">
    <property type="term" value="F:2 iron, 2 sulfur cluster binding"/>
    <property type="evidence" value="ECO:0007669"/>
    <property type="project" value="InterPro"/>
</dbReference>
<dbReference type="Gene3D" id="2.102.10.10">
    <property type="entry name" value="Rieske [2Fe-2S] iron-sulphur domain"/>
    <property type="match status" value="1"/>
</dbReference>
<dbReference type="AlphaFoldDB" id="A0A383BMB5"/>
<gene>
    <name evidence="1" type="ORF">METZ01_LOCUS473807</name>
</gene>
<dbReference type="EMBL" id="UINC01201560">
    <property type="protein sequence ID" value="SVE20953.1"/>
    <property type="molecule type" value="Genomic_DNA"/>
</dbReference>
<dbReference type="Gene3D" id="3.90.380.10">
    <property type="entry name" value="Naphthalene 1,2-dioxygenase Alpha Subunit, Chain A, domain 1"/>
    <property type="match status" value="1"/>
</dbReference>
<sequence length="90" mass="10467">MAAQPENVRTMDEAFEQLLEADTRAENVSDALRRHNPMPPGPTLVPVARYIDHRYHELEKDKLWRRVWQMACHEDDLPNVGDVVPYDIAD</sequence>
<evidence type="ECO:0000313" key="1">
    <source>
        <dbReference type="EMBL" id="SVE20953.1"/>
    </source>
</evidence>
<reference evidence="1" key="1">
    <citation type="submission" date="2018-05" db="EMBL/GenBank/DDBJ databases">
        <authorList>
            <person name="Lanie J.A."/>
            <person name="Ng W.-L."/>
            <person name="Kazmierczak K.M."/>
            <person name="Andrzejewski T.M."/>
            <person name="Davidsen T.M."/>
            <person name="Wayne K.J."/>
            <person name="Tettelin H."/>
            <person name="Glass J.I."/>
            <person name="Rusch D."/>
            <person name="Podicherti R."/>
            <person name="Tsui H.-C.T."/>
            <person name="Winkler M.E."/>
        </authorList>
    </citation>
    <scope>NUCLEOTIDE SEQUENCE</scope>
</reference>
<feature type="non-terminal residue" evidence="1">
    <location>
        <position position="90"/>
    </location>
</feature>
<accession>A0A383BMB5</accession>